<keyword evidence="4" id="KW-0479">Metal-binding</keyword>
<dbReference type="STRING" id="1127699.HMPREF9151_00630"/>
<sequence>MLSIKSLWAAILLMGSTATIQAQTYKYQTVPGDLMKTRIYTLNNGLKVYLSVNKEVPRIQTFIAVKTGSRNDPAETTGLAHYLEHLMFKGTKQFGTNNAEKEAPLLQDIENRYEKYRLLTNPEQRKKAYHEIDSVSQLAAAYFIPNEYDKLMSAIGAEGTNAYTSNDVTCYTEDIPSNEVENWAKIQSDRFKNMVIRGFHTELEAVYEEYNIGLTRDGNKEWQAMFKLLTPTHPYGTQTTIGTQEHLKNPSIVNIKNYFNRYYVPNNVAICMAGDFEPDAVIATIDKYFGGWKKSDSLTFPQFPKQAPLTAPKDTTVIGLEAENILMAWRFNGGESLQADTLDVIAEILSNGKAGLMDINLSQKMKFLGGGAFAENLAEYGVLGIQAMPKEGQSLEEVKNLVLGEIANLKKGNFSDHLLPAIINNMKLAYYKALEKNRDRANLFVDAFINGKEWETVVNRLNRLSKITKAEVVAFANKYLKDNYAIVYKRQGEDTTQKKIDKPQITPIPSNRDMQSDFVKSIINSNVTPIEPRFVNFDKDLVKTKTKKGLPVLYVANKDNGLFTLSFHYDFGLEADKRLPIAADYLDYLGTDKLTAEQVKQRFYELACDYSILAGNDALEIRLSGLNENMPQALSTLENLLANVKVDTQAYKQYVELIKKMRKDNRSNQRENFSALSSYGIYGPYNKVRNVMTNKELDNTNPQTLLNLLKGLRYYKHEVLYCGPSTPAQLITVVDKGHRTAKVLNNVPAGRQYKEQQTPINEVLIAPYEAKNIYMTLYNNSGKKWNIAQYPVVYLFNEYFGTGMNGIVFQELRETRGLAYSAWAQYFMPSRQLETESLKGNIISQNDKMMDCIKAFGSIINEMPQSEKAFELAKQASLKRIATERTTKFGIINAYLRVRKLGLTADIYQRIYNTLPALQLQDIVKFEKENMANKPLRYLILGDEKNLDIKSLEKIGKIKRVTTEEIFGY</sequence>
<evidence type="ECO:0000256" key="6">
    <source>
        <dbReference type="ARBA" id="ARBA00022833"/>
    </source>
</evidence>
<evidence type="ECO:0000256" key="9">
    <source>
        <dbReference type="SAM" id="SignalP"/>
    </source>
</evidence>
<evidence type="ECO:0000313" key="12">
    <source>
        <dbReference type="EMBL" id="EKY02825.1"/>
    </source>
</evidence>
<dbReference type="RefSeq" id="WP_009161799.1">
    <property type="nucleotide sequence ID" value="NZ_KB290974.1"/>
</dbReference>
<evidence type="ECO:0000256" key="2">
    <source>
        <dbReference type="ARBA" id="ARBA00007261"/>
    </source>
</evidence>
<feature type="domain" description="Peptidase M16 N-terminal" evidence="10">
    <location>
        <begin position="56"/>
        <end position="101"/>
    </location>
</feature>
<dbReference type="Gene3D" id="3.30.830.10">
    <property type="entry name" value="Metalloenzyme, LuxS/M16 peptidase-like"/>
    <property type="match status" value="4"/>
</dbReference>
<name>L1NHV4_9BACT</name>
<dbReference type="AlphaFoldDB" id="L1NHV4"/>
<dbReference type="Pfam" id="PF00675">
    <property type="entry name" value="Peptidase_M16"/>
    <property type="match status" value="1"/>
</dbReference>
<dbReference type="PANTHER" id="PTHR43690">
    <property type="entry name" value="NARDILYSIN"/>
    <property type="match status" value="1"/>
</dbReference>
<dbReference type="EMBL" id="AMEP01000045">
    <property type="protein sequence ID" value="EKY02825.1"/>
    <property type="molecule type" value="Genomic_DNA"/>
</dbReference>
<comment type="caution">
    <text evidence="12">The sequence shown here is derived from an EMBL/GenBank/DDBJ whole genome shotgun (WGS) entry which is preliminary data.</text>
</comment>
<proteinExistence type="inferred from homology"/>
<dbReference type="InterPro" id="IPR050626">
    <property type="entry name" value="Peptidase_M16"/>
</dbReference>
<evidence type="ECO:0000256" key="7">
    <source>
        <dbReference type="ARBA" id="ARBA00023049"/>
    </source>
</evidence>
<feature type="chain" id="PRO_5003955177" evidence="9">
    <location>
        <begin position="23"/>
        <end position="969"/>
    </location>
</feature>
<organism evidence="12 13">
    <name type="scientific">Hoylesella saccharolytica F0055</name>
    <dbReference type="NCBI Taxonomy" id="1127699"/>
    <lineage>
        <taxon>Bacteria</taxon>
        <taxon>Pseudomonadati</taxon>
        <taxon>Bacteroidota</taxon>
        <taxon>Bacteroidia</taxon>
        <taxon>Bacteroidales</taxon>
        <taxon>Prevotellaceae</taxon>
        <taxon>Hoylesella</taxon>
    </lineage>
</organism>
<accession>L1NHV4</accession>
<dbReference type="Proteomes" id="UP000010433">
    <property type="component" value="Unassembled WGS sequence"/>
</dbReference>
<keyword evidence="13" id="KW-1185">Reference proteome</keyword>
<dbReference type="Pfam" id="PF05193">
    <property type="entry name" value="Peptidase_M16_C"/>
    <property type="match status" value="2"/>
</dbReference>
<keyword evidence="3" id="KW-0645">Protease</keyword>
<dbReference type="GO" id="GO:0006508">
    <property type="term" value="P:proteolysis"/>
    <property type="evidence" value="ECO:0007669"/>
    <property type="project" value="UniProtKB-KW"/>
</dbReference>
<keyword evidence="9" id="KW-0732">Signal</keyword>
<evidence type="ECO:0000256" key="4">
    <source>
        <dbReference type="ARBA" id="ARBA00022723"/>
    </source>
</evidence>
<gene>
    <name evidence="12" type="ORF">HMPREF9151_00630</name>
</gene>
<dbReference type="PANTHER" id="PTHR43690:SF17">
    <property type="entry name" value="PROTEIN YHJJ"/>
    <property type="match status" value="1"/>
</dbReference>
<protein>
    <submittedName>
        <fullName evidence="12">Peptidase M16 inactive domain protein</fullName>
    </submittedName>
</protein>
<dbReference type="HOGENOM" id="CLU_306466_0_0_10"/>
<dbReference type="PROSITE" id="PS00143">
    <property type="entry name" value="INSULINASE"/>
    <property type="match status" value="1"/>
</dbReference>
<dbReference type="InterPro" id="IPR011765">
    <property type="entry name" value="Pept_M16_N"/>
</dbReference>
<evidence type="ECO:0000256" key="8">
    <source>
        <dbReference type="RuleBase" id="RU004447"/>
    </source>
</evidence>
<evidence type="ECO:0000256" key="3">
    <source>
        <dbReference type="ARBA" id="ARBA00022670"/>
    </source>
</evidence>
<feature type="signal peptide" evidence="9">
    <location>
        <begin position="1"/>
        <end position="22"/>
    </location>
</feature>
<keyword evidence="5" id="KW-0378">Hydrolase</keyword>
<feature type="domain" description="Peptidase M16 C-terminal" evidence="11">
    <location>
        <begin position="255"/>
        <end position="425"/>
    </location>
</feature>
<dbReference type="GO" id="GO:0046872">
    <property type="term" value="F:metal ion binding"/>
    <property type="evidence" value="ECO:0007669"/>
    <property type="project" value="UniProtKB-KW"/>
</dbReference>
<evidence type="ECO:0000313" key="13">
    <source>
        <dbReference type="Proteomes" id="UP000010433"/>
    </source>
</evidence>
<keyword evidence="6" id="KW-0862">Zinc</keyword>
<keyword evidence="7" id="KW-0482">Metalloprotease</keyword>
<dbReference type="SUPFAM" id="SSF63411">
    <property type="entry name" value="LuxS/MPP-like metallohydrolase"/>
    <property type="match status" value="4"/>
</dbReference>
<feature type="domain" description="Peptidase M16 C-terminal" evidence="11">
    <location>
        <begin position="722"/>
        <end position="875"/>
    </location>
</feature>
<evidence type="ECO:0000259" key="11">
    <source>
        <dbReference type="Pfam" id="PF05193"/>
    </source>
</evidence>
<dbReference type="InterPro" id="IPR001431">
    <property type="entry name" value="Pept_M16_Zn_BS"/>
</dbReference>
<comment type="similarity">
    <text evidence="2 8">Belongs to the peptidase M16 family.</text>
</comment>
<dbReference type="GO" id="GO:0004222">
    <property type="term" value="F:metalloendopeptidase activity"/>
    <property type="evidence" value="ECO:0007669"/>
    <property type="project" value="InterPro"/>
</dbReference>
<reference evidence="12 13" key="1">
    <citation type="submission" date="2012-05" db="EMBL/GenBank/DDBJ databases">
        <authorList>
            <person name="Weinstock G."/>
            <person name="Sodergren E."/>
            <person name="Lobos E.A."/>
            <person name="Fulton L."/>
            <person name="Fulton R."/>
            <person name="Courtney L."/>
            <person name="Fronick C."/>
            <person name="O'Laughlin M."/>
            <person name="Godfrey J."/>
            <person name="Wilson R.M."/>
            <person name="Miner T."/>
            <person name="Farmer C."/>
            <person name="Delehaunty K."/>
            <person name="Cordes M."/>
            <person name="Minx P."/>
            <person name="Tomlinson C."/>
            <person name="Chen J."/>
            <person name="Wollam A."/>
            <person name="Pepin K.H."/>
            <person name="Bhonagiri V."/>
            <person name="Zhang X."/>
            <person name="Suruliraj S."/>
            <person name="Warren W."/>
            <person name="Mitreva M."/>
            <person name="Mardis E.R."/>
            <person name="Wilson R.K."/>
        </authorList>
    </citation>
    <scope>NUCLEOTIDE SEQUENCE [LARGE SCALE GENOMIC DNA]</scope>
    <source>
        <strain evidence="12 13">F0055</strain>
    </source>
</reference>
<comment type="cofactor">
    <cofactor evidence="1">
        <name>Zn(2+)</name>
        <dbReference type="ChEBI" id="CHEBI:29105"/>
    </cofactor>
</comment>
<dbReference type="InterPro" id="IPR011249">
    <property type="entry name" value="Metalloenz_LuxS/M16"/>
</dbReference>
<dbReference type="InterPro" id="IPR007863">
    <property type="entry name" value="Peptidase_M16_C"/>
</dbReference>
<evidence type="ECO:0000256" key="1">
    <source>
        <dbReference type="ARBA" id="ARBA00001947"/>
    </source>
</evidence>
<dbReference type="PATRIC" id="fig|1127699.3.peg.579"/>
<evidence type="ECO:0000259" key="10">
    <source>
        <dbReference type="Pfam" id="PF00675"/>
    </source>
</evidence>
<evidence type="ECO:0000256" key="5">
    <source>
        <dbReference type="ARBA" id="ARBA00022801"/>
    </source>
</evidence>